<evidence type="ECO:0000256" key="2">
    <source>
        <dbReference type="SAM" id="MobiDB-lite"/>
    </source>
</evidence>
<organism evidence="4">
    <name type="scientific">Sundstroemia setigera</name>
    <dbReference type="NCBI Taxonomy" id="3005"/>
    <lineage>
        <taxon>Eukaryota</taxon>
        <taxon>Sar</taxon>
        <taxon>Stramenopiles</taxon>
        <taxon>Ochrophyta</taxon>
        <taxon>Bacillariophyta</taxon>
        <taxon>Coscinodiscophyceae</taxon>
        <taxon>Rhizosoleniophycidae</taxon>
        <taxon>Rhizosoleniales</taxon>
        <taxon>Rhizosoleniaceae</taxon>
        <taxon>Sundstroemia</taxon>
    </lineage>
</organism>
<dbReference type="Pfam" id="PF00009">
    <property type="entry name" value="GTP_EFTU"/>
    <property type="match status" value="1"/>
</dbReference>
<dbReference type="GO" id="GO:0009507">
    <property type="term" value="C:chloroplast"/>
    <property type="evidence" value="ECO:0007669"/>
    <property type="project" value="UniProtKB-SubCell"/>
</dbReference>
<dbReference type="GO" id="GO:0003924">
    <property type="term" value="F:GTPase activity"/>
    <property type="evidence" value="ECO:0007669"/>
    <property type="project" value="InterPro"/>
</dbReference>
<evidence type="ECO:0000256" key="1">
    <source>
        <dbReference type="ARBA" id="ARBA00004229"/>
    </source>
</evidence>
<dbReference type="InterPro" id="IPR042116">
    <property type="entry name" value="TypA/BipA_C"/>
</dbReference>
<dbReference type="Pfam" id="PF00679">
    <property type="entry name" value="EFG_C"/>
    <property type="match status" value="1"/>
</dbReference>
<dbReference type="Gene3D" id="2.40.50.250">
    <property type="entry name" value="bipa protein"/>
    <property type="match status" value="1"/>
</dbReference>
<dbReference type="SUPFAM" id="SSF54980">
    <property type="entry name" value="EF-G C-terminal domain-like"/>
    <property type="match status" value="2"/>
</dbReference>
<name>A0A7S0A262_9STRA</name>
<dbReference type="PROSITE" id="PS00301">
    <property type="entry name" value="G_TR_1"/>
    <property type="match status" value="1"/>
</dbReference>
<dbReference type="Pfam" id="PF03144">
    <property type="entry name" value="GTP_EFTU_D2"/>
    <property type="match status" value="1"/>
</dbReference>
<dbReference type="PANTHER" id="PTHR42908">
    <property type="entry name" value="TRANSLATION ELONGATION FACTOR-RELATED"/>
    <property type="match status" value="1"/>
</dbReference>
<gene>
    <name evidence="4" type="ORF">RSET0789_LOCUS278</name>
</gene>
<dbReference type="SUPFAM" id="SSF52540">
    <property type="entry name" value="P-loop containing nucleoside triphosphate hydrolases"/>
    <property type="match status" value="1"/>
</dbReference>
<dbReference type="GO" id="GO:1990904">
    <property type="term" value="C:ribonucleoprotein complex"/>
    <property type="evidence" value="ECO:0007669"/>
    <property type="project" value="TreeGrafter"/>
</dbReference>
<protein>
    <recommendedName>
        <fullName evidence="3">Tr-type G domain-containing protein</fullName>
    </recommendedName>
</protein>
<feature type="domain" description="Tr-type G" evidence="3">
    <location>
        <begin position="99"/>
        <end position="316"/>
    </location>
</feature>
<sequence length="761" mass="82696">MIRCLRKTAASAQRRCHSTVGRRSPLNTHKTRNDDNNKILNKRWIYSSPKSTRSASSSIGMNLFLNNNGNSNLSRKNNLSTAAVIDDAADQQQQEGGRFRIRNTAIVAHVDHGKTTLVDKLLQVAGGSGASDESGDLVMDSGELEQERGITITSKVTRLGYNDHIINVVDTPGHADFAGEVDRILGMVSGVCLLVDASEGCMAQTKYVLSRALALGLNPICVLNKLDKGDAIQRLQSGEVENELLDLFDELGATDEQMDYTTVFASGRSGWATLDEDIAIKLASSNDISAEDISEANENSMHTVLKTILNDIPPPPIYDHNSGSFSMAATNVGYDSFLGRTCTGRIYSGSIELNDNILVLPRDKEGNANTNINNLTSSVSGIFVNRGVSRTSLEEGVASAGDIVTIAGVPDLMKVGDTLTLKDKPVQEPIETPPLAPPTLSMDFGANSSPLMGREGSKVTSSQIRDRLIKETDNNVTLQVEPVESDMEKTRVYARGELQLGILIEQMRREGFELTVSPPQITTRECPETRQILEPYEEVIIDVDDEYAGAIVNLLTSNTRGGVLMSHQTSSSSSSSASGDSQNKTRIIFEIPARGLIGLNSELATIARGSAVLNHIYIEDRPINKALDHGNLKGKLISTEQGKATLYALSMIAERGTLFVEDGDAMYPGLVIGENSRDTDMDVNPVKAKQVSNIRNKGKEESLYVPPPVKRSVEEYIGYMSSDEVIEVTPESVRLRKKELDPGVRARQARSRKKSQAAKAK</sequence>
<dbReference type="InterPro" id="IPR009000">
    <property type="entry name" value="Transl_B-barrel_sf"/>
</dbReference>
<feature type="region of interest" description="Disordered" evidence="2">
    <location>
        <begin position="738"/>
        <end position="761"/>
    </location>
</feature>
<dbReference type="EMBL" id="HBEI01000398">
    <property type="protein sequence ID" value="CAD8350452.1"/>
    <property type="molecule type" value="Transcribed_RNA"/>
</dbReference>
<proteinExistence type="predicted"/>
<dbReference type="GO" id="GO:0005525">
    <property type="term" value="F:GTP binding"/>
    <property type="evidence" value="ECO:0007669"/>
    <property type="project" value="InterPro"/>
</dbReference>
<dbReference type="InterPro" id="IPR005225">
    <property type="entry name" value="Small_GTP-bd"/>
</dbReference>
<dbReference type="Gene3D" id="2.40.30.10">
    <property type="entry name" value="Translation factors"/>
    <property type="match status" value="1"/>
</dbReference>
<dbReference type="Gene3D" id="3.40.50.300">
    <property type="entry name" value="P-loop containing nucleotide triphosphate hydrolases"/>
    <property type="match status" value="1"/>
</dbReference>
<evidence type="ECO:0000313" key="4">
    <source>
        <dbReference type="EMBL" id="CAD8350452.1"/>
    </source>
</evidence>
<comment type="subcellular location">
    <subcellularLocation>
        <location evidence="1">Plastid</location>
        <location evidence="1">Chloroplast</location>
    </subcellularLocation>
</comment>
<feature type="region of interest" description="Disordered" evidence="2">
    <location>
        <begin position="15"/>
        <end position="35"/>
    </location>
</feature>
<evidence type="ECO:0000259" key="3">
    <source>
        <dbReference type="PROSITE" id="PS51722"/>
    </source>
</evidence>
<feature type="compositionally biased region" description="Basic residues" evidence="2">
    <location>
        <begin position="747"/>
        <end position="761"/>
    </location>
</feature>
<dbReference type="InterPro" id="IPR000795">
    <property type="entry name" value="T_Tr_GTP-bd_dom"/>
</dbReference>
<dbReference type="PANTHER" id="PTHR42908:SF8">
    <property type="entry name" value="TR-TYPE G DOMAIN-CONTAINING PROTEIN"/>
    <property type="match status" value="1"/>
</dbReference>
<accession>A0A7S0A262</accession>
<dbReference type="PROSITE" id="PS51722">
    <property type="entry name" value="G_TR_2"/>
    <property type="match status" value="1"/>
</dbReference>
<dbReference type="InterPro" id="IPR048876">
    <property type="entry name" value="BipA_C"/>
</dbReference>
<dbReference type="Gene3D" id="3.30.70.240">
    <property type="match status" value="1"/>
</dbReference>
<dbReference type="NCBIfam" id="TIGR00231">
    <property type="entry name" value="small_GTP"/>
    <property type="match status" value="1"/>
</dbReference>
<dbReference type="InterPro" id="IPR035647">
    <property type="entry name" value="EFG_III/V"/>
</dbReference>
<dbReference type="InterPro" id="IPR031157">
    <property type="entry name" value="G_TR_CS"/>
</dbReference>
<reference evidence="4" key="1">
    <citation type="submission" date="2021-01" db="EMBL/GenBank/DDBJ databases">
        <authorList>
            <person name="Corre E."/>
            <person name="Pelletier E."/>
            <person name="Niang G."/>
            <person name="Scheremetjew M."/>
            <person name="Finn R."/>
            <person name="Kale V."/>
            <person name="Holt S."/>
            <person name="Cochrane G."/>
            <person name="Meng A."/>
            <person name="Brown T."/>
            <person name="Cohen L."/>
        </authorList>
    </citation>
    <scope>NUCLEOTIDE SEQUENCE</scope>
    <source>
        <strain evidence="4">CCMP 1694</strain>
    </source>
</reference>
<dbReference type="PRINTS" id="PR00315">
    <property type="entry name" value="ELONGATNFCT"/>
</dbReference>
<dbReference type="InterPro" id="IPR004161">
    <property type="entry name" value="EFTu-like_2"/>
</dbReference>
<dbReference type="Pfam" id="PF21018">
    <property type="entry name" value="BipA_C"/>
    <property type="match status" value="1"/>
</dbReference>
<dbReference type="GO" id="GO:0005829">
    <property type="term" value="C:cytosol"/>
    <property type="evidence" value="ECO:0007669"/>
    <property type="project" value="TreeGrafter"/>
</dbReference>
<dbReference type="AlphaFoldDB" id="A0A7S0A262"/>
<dbReference type="Gene3D" id="3.30.70.870">
    <property type="entry name" value="Elongation Factor G (Translational Gtpase), domain 3"/>
    <property type="match status" value="1"/>
</dbReference>
<dbReference type="InterPro" id="IPR027417">
    <property type="entry name" value="P-loop_NTPase"/>
</dbReference>
<dbReference type="SUPFAM" id="SSF50447">
    <property type="entry name" value="Translation proteins"/>
    <property type="match status" value="1"/>
</dbReference>
<dbReference type="InterPro" id="IPR000640">
    <property type="entry name" value="EFG_V-like"/>
</dbReference>